<evidence type="ECO:0000313" key="2">
    <source>
        <dbReference type="EMBL" id="KAF9501708.1"/>
    </source>
</evidence>
<dbReference type="AlphaFoldDB" id="A0A9P6A855"/>
<gene>
    <name evidence="2" type="ORF">BDN71DRAFT_1426241</name>
</gene>
<dbReference type="EMBL" id="MU154522">
    <property type="protein sequence ID" value="KAF9501708.1"/>
    <property type="molecule type" value="Genomic_DNA"/>
</dbReference>
<feature type="region of interest" description="Disordered" evidence="1">
    <location>
        <begin position="16"/>
        <end position="38"/>
    </location>
</feature>
<feature type="compositionally biased region" description="Acidic residues" evidence="1">
    <location>
        <begin position="18"/>
        <end position="38"/>
    </location>
</feature>
<comment type="caution">
    <text evidence="2">The sequence shown here is derived from an EMBL/GenBank/DDBJ whole genome shotgun (WGS) entry which is preliminary data.</text>
</comment>
<protein>
    <submittedName>
        <fullName evidence="2">Uncharacterized protein</fullName>
    </submittedName>
</protein>
<organism evidence="2 3">
    <name type="scientific">Pleurotus eryngii</name>
    <name type="common">Boletus of the steppes</name>
    <dbReference type="NCBI Taxonomy" id="5323"/>
    <lineage>
        <taxon>Eukaryota</taxon>
        <taxon>Fungi</taxon>
        <taxon>Dikarya</taxon>
        <taxon>Basidiomycota</taxon>
        <taxon>Agaricomycotina</taxon>
        <taxon>Agaricomycetes</taxon>
        <taxon>Agaricomycetidae</taxon>
        <taxon>Agaricales</taxon>
        <taxon>Pleurotineae</taxon>
        <taxon>Pleurotaceae</taxon>
        <taxon>Pleurotus</taxon>
    </lineage>
</organism>
<accession>A0A9P6A855</accession>
<evidence type="ECO:0000313" key="3">
    <source>
        <dbReference type="Proteomes" id="UP000807025"/>
    </source>
</evidence>
<keyword evidence="3" id="KW-1185">Reference proteome</keyword>
<proteinExistence type="predicted"/>
<dbReference type="Proteomes" id="UP000807025">
    <property type="component" value="Unassembled WGS sequence"/>
</dbReference>
<reference evidence="2" key="1">
    <citation type="submission" date="2020-11" db="EMBL/GenBank/DDBJ databases">
        <authorList>
            <consortium name="DOE Joint Genome Institute"/>
            <person name="Ahrendt S."/>
            <person name="Riley R."/>
            <person name="Andreopoulos W."/>
            <person name="Labutti K."/>
            <person name="Pangilinan J."/>
            <person name="Ruiz-Duenas F.J."/>
            <person name="Barrasa J.M."/>
            <person name="Sanchez-Garcia M."/>
            <person name="Camarero S."/>
            <person name="Miyauchi S."/>
            <person name="Serrano A."/>
            <person name="Linde D."/>
            <person name="Babiker R."/>
            <person name="Drula E."/>
            <person name="Ayuso-Fernandez I."/>
            <person name="Pacheco R."/>
            <person name="Padilla G."/>
            <person name="Ferreira P."/>
            <person name="Barriuso J."/>
            <person name="Kellner H."/>
            <person name="Castanera R."/>
            <person name="Alfaro M."/>
            <person name="Ramirez L."/>
            <person name="Pisabarro A.G."/>
            <person name="Kuo A."/>
            <person name="Tritt A."/>
            <person name="Lipzen A."/>
            <person name="He G."/>
            <person name="Yan M."/>
            <person name="Ng V."/>
            <person name="Cullen D."/>
            <person name="Martin F."/>
            <person name="Rosso M.-N."/>
            <person name="Henrissat B."/>
            <person name="Hibbett D."/>
            <person name="Martinez A.T."/>
            <person name="Grigoriev I.V."/>
        </authorList>
    </citation>
    <scope>NUCLEOTIDE SEQUENCE</scope>
    <source>
        <strain evidence="2">ATCC 90797</strain>
    </source>
</reference>
<evidence type="ECO:0000256" key="1">
    <source>
        <dbReference type="SAM" id="MobiDB-lite"/>
    </source>
</evidence>
<name>A0A9P6A855_PLEER</name>
<sequence length="102" mass="11005">MPVINSVITFEDFCISSDADEEASESEDEDTGNEDNDVPDAFMLQCMRDDELDAGDLVNLGAPALRDMLSERASTATTAKVTAPVTETIDVDAAPEWTFKLG</sequence>